<name>A0A5C5W652_9PLAN</name>
<keyword evidence="2" id="KW-1185">Reference proteome</keyword>
<dbReference type="AlphaFoldDB" id="A0A5C5W652"/>
<evidence type="ECO:0000313" key="1">
    <source>
        <dbReference type="EMBL" id="TWT46366.1"/>
    </source>
</evidence>
<reference evidence="1 2" key="1">
    <citation type="submission" date="2019-02" db="EMBL/GenBank/DDBJ databases">
        <title>Deep-cultivation of Planctomycetes and their phenomic and genomic characterization uncovers novel biology.</title>
        <authorList>
            <person name="Wiegand S."/>
            <person name="Jogler M."/>
            <person name="Boedeker C."/>
            <person name="Pinto D."/>
            <person name="Vollmers J."/>
            <person name="Rivas-Marin E."/>
            <person name="Kohn T."/>
            <person name="Peeters S.H."/>
            <person name="Heuer A."/>
            <person name="Rast P."/>
            <person name="Oberbeckmann S."/>
            <person name="Bunk B."/>
            <person name="Jeske O."/>
            <person name="Meyerdierks A."/>
            <person name="Storesund J.E."/>
            <person name="Kallscheuer N."/>
            <person name="Luecker S."/>
            <person name="Lage O.M."/>
            <person name="Pohl T."/>
            <person name="Merkel B.J."/>
            <person name="Hornburger P."/>
            <person name="Mueller R.-W."/>
            <person name="Bruemmer F."/>
            <person name="Labrenz M."/>
            <person name="Spormann A.M."/>
            <person name="Op Den Camp H."/>
            <person name="Overmann J."/>
            <person name="Amann R."/>
            <person name="Jetten M.S.M."/>
            <person name="Mascher T."/>
            <person name="Medema M.H."/>
            <person name="Devos D.P."/>
            <person name="Kaster A.-K."/>
            <person name="Ovreas L."/>
            <person name="Rohde M."/>
            <person name="Galperin M.Y."/>
            <person name="Jogler C."/>
        </authorList>
    </citation>
    <scope>NUCLEOTIDE SEQUENCE [LARGE SCALE GENOMIC DNA]</scope>
    <source>
        <strain evidence="1 2">KOR42</strain>
    </source>
</reference>
<organism evidence="1 2">
    <name type="scientific">Thalassoglobus neptunius</name>
    <dbReference type="NCBI Taxonomy" id="1938619"/>
    <lineage>
        <taxon>Bacteria</taxon>
        <taxon>Pseudomonadati</taxon>
        <taxon>Planctomycetota</taxon>
        <taxon>Planctomycetia</taxon>
        <taxon>Planctomycetales</taxon>
        <taxon>Planctomycetaceae</taxon>
        <taxon>Thalassoglobus</taxon>
    </lineage>
</organism>
<accession>A0A5C5W652</accession>
<protein>
    <submittedName>
        <fullName evidence="1">Uncharacterized protein</fullName>
    </submittedName>
</protein>
<comment type="caution">
    <text evidence="1">The sequence shown here is derived from an EMBL/GenBank/DDBJ whole genome shotgun (WGS) entry which is preliminary data.</text>
</comment>
<proteinExistence type="predicted"/>
<sequence>MDGSVVEHVRRNDGDSRTEVQTCLRLFNPIGNDTQIHRVEKVEKKLPNYPVEIR</sequence>
<dbReference type="Proteomes" id="UP000317243">
    <property type="component" value="Unassembled WGS sequence"/>
</dbReference>
<dbReference type="EMBL" id="SIHI01000028">
    <property type="protein sequence ID" value="TWT46366.1"/>
    <property type="molecule type" value="Genomic_DNA"/>
</dbReference>
<evidence type="ECO:0000313" key="2">
    <source>
        <dbReference type="Proteomes" id="UP000317243"/>
    </source>
</evidence>
<gene>
    <name evidence="1" type="ORF">KOR42_43430</name>
</gene>